<reference evidence="1 2" key="1">
    <citation type="journal article" date="2018" name="Front. Microbiol.">
        <title>Genomic and genetic insights into a cosmopolitan fungus, Paecilomyces variotii (Eurotiales).</title>
        <authorList>
            <person name="Urquhart A.S."/>
            <person name="Mondo S.J."/>
            <person name="Makela M.R."/>
            <person name="Hane J.K."/>
            <person name="Wiebenga A."/>
            <person name="He G."/>
            <person name="Mihaltcheva S."/>
            <person name="Pangilinan J."/>
            <person name="Lipzen A."/>
            <person name="Barry K."/>
            <person name="de Vries R.P."/>
            <person name="Grigoriev I.V."/>
            <person name="Idnurm A."/>
        </authorList>
    </citation>
    <scope>NUCLEOTIDE SEQUENCE [LARGE SCALE GENOMIC DNA]</scope>
    <source>
        <strain evidence="1 2">CBS 101075</strain>
    </source>
</reference>
<evidence type="ECO:0000313" key="1">
    <source>
        <dbReference type="EMBL" id="RWQ93366.1"/>
    </source>
</evidence>
<organism evidence="1 2">
    <name type="scientific">Byssochlamys spectabilis</name>
    <name type="common">Paecilomyces variotii</name>
    <dbReference type="NCBI Taxonomy" id="264951"/>
    <lineage>
        <taxon>Eukaryota</taxon>
        <taxon>Fungi</taxon>
        <taxon>Dikarya</taxon>
        <taxon>Ascomycota</taxon>
        <taxon>Pezizomycotina</taxon>
        <taxon>Eurotiomycetes</taxon>
        <taxon>Eurotiomycetidae</taxon>
        <taxon>Eurotiales</taxon>
        <taxon>Thermoascaceae</taxon>
        <taxon>Paecilomyces</taxon>
    </lineage>
</organism>
<protein>
    <submittedName>
        <fullName evidence="1">Uncharacterized protein</fullName>
    </submittedName>
</protein>
<dbReference type="EMBL" id="RCNU01000010">
    <property type="protein sequence ID" value="RWQ93366.1"/>
    <property type="molecule type" value="Genomic_DNA"/>
</dbReference>
<comment type="caution">
    <text evidence="1">The sequence shown here is derived from an EMBL/GenBank/DDBJ whole genome shotgun (WGS) entry which is preliminary data.</text>
</comment>
<keyword evidence="2" id="KW-1185">Reference proteome</keyword>
<dbReference type="VEuPathDB" id="FungiDB:C8Q69DRAFT_476056"/>
<gene>
    <name evidence="1" type="ORF">C8Q69DRAFT_476056</name>
</gene>
<name>A0A443HNG7_BYSSP</name>
<sequence length="270" mass="30722">MESLSLLLQSPHKWTSQQFELLRLVQHSDTPAANLIDPEYLPADQDEEFETLHAEFIEPTEDDLANFSSTRSIYRRNSFHSVFARLNEAMRSHSSWSETSKQAILFLCEILLSHIEAAKNLRMSTKSKIRFEILSSRIRGTLGCDGTLISEAASPQLVGIFSVKKENDTSYLARLVSQVLLQGVLAYEHNMAVIDDHTAFVLRMERTVLKLTMARVSPTYMEELTHGKPLSGTFEVFHSEPYDLCKREGRGEALRLIIGLYRYINAKGRP</sequence>
<evidence type="ECO:0000313" key="2">
    <source>
        <dbReference type="Proteomes" id="UP000283841"/>
    </source>
</evidence>
<dbReference type="AlphaFoldDB" id="A0A443HNG7"/>
<dbReference type="GeneID" id="39600516"/>
<proteinExistence type="predicted"/>
<accession>A0A443HNG7</accession>
<dbReference type="Proteomes" id="UP000283841">
    <property type="component" value="Unassembled WGS sequence"/>
</dbReference>
<dbReference type="RefSeq" id="XP_028483011.1">
    <property type="nucleotide sequence ID" value="XM_028631239.1"/>
</dbReference>